<dbReference type="CDD" id="cd00367">
    <property type="entry name" value="PTS-HPr_like"/>
    <property type="match status" value="1"/>
</dbReference>
<evidence type="ECO:0000256" key="1">
    <source>
        <dbReference type="ARBA" id="ARBA00003681"/>
    </source>
</evidence>
<dbReference type="PRINTS" id="PR00107">
    <property type="entry name" value="PHOSPHOCPHPR"/>
</dbReference>
<dbReference type="Gene3D" id="3.30.1340.10">
    <property type="entry name" value="HPr-like"/>
    <property type="match status" value="1"/>
</dbReference>
<proteinExistence type="predicted"/>
<protein>
    <recommendedName>
        <fullName evidence="3">Phosphocarrier protein HPr</fullName>
    </recommendedName>
</protein>
<evidence type="ECO:0000256" key="2">
    <source>
        <dbReference type="ARBA" id="ARBA00004496"/>
    </source>
</evidence>
<evidence type="ECO:0000256" key="3">
    <source>
        <dbReference type="ARBA" id="ARBA00020422"/>
    </source>
</evidence>
<gene>
    <name evidence="7" type="ORF">IGS67_01995</name>
</gene>
<dbReference type="InterPro" id="IPR050399">
    <property type="entry name" value="HPr"/>
</dbReference>
<keyword evidence="8" id="KW-1185">Reference proteome</keyword>
<accession>A0ABR9DMA5</accession>
<evidence type="ECO:0000313" key="7">
    <source>
        <dbReference type="EMBL" id="MBD9698266.1"/>
    </source>
</evidence>
<dbReference type="Pfam" id="PF00381">
    <property type="entry name" value="PTS-HPr"/>
    <property type="match status" value="1"/>
</dbReference>
<name>A0ABR9DMA5_9MICO</name>
<dbReference type="InterPro" id="IPR035895">
    <property type="entry name" value="HPr-like_sf"/>
</dbReference>
<dbReference type="InterPro" id="IPR001020">
    <property type="entry name" value="PTS_HPr_His_P_site"/>
</dbReference>
<dbReference type="PANTHER" id="PTHR33705:SF2">
    <property type="entry name" value="PHOSPHOCARRIER PROTEIN NPR"/>
    <property type="match status" value="1"/>
</dbReference>
<sequence>MERTVTVAILEGLHARPAAMFVQEASKQPVAVTISRGEDAPVDAASILGVMTLGAAAGEVVTLRTEGDSPDDVTALDALEAFLSQETI</sequence>
<dbReference type="Proteomes" id="UP000642107">
    <property type="component" value="Unassembled WGS sequence"/>
</dbReference>
<comment type="subcellular location">
    <subcellularLocation>
        <location evidence="2">Cytoplasm</location>
    </subcellularLocation>
</comment>
<comment type="function">
    <text evidence="1">General (non sugar-specific) component of the phosphoenolpyruvate-dependent sugar phosphotransferase system (sugar PTS). This major carbohydrate active-transport system catalyzes the phosphorylation of incoming sugar substrates concomitantly with their translocation across the cell membrane. The phosphoryl group from phosphoenolpyruvate (PEP) is transferred to the phosphoryl carrier protein HPr by enzyme I. Phospho-HPr then transfers it to the PTS EIIA domain.</text>
</comment>
<dbReference type="EMBL" id="JACZDF010000001">
    <property type="protein sequence ID" value="MBD9698266.1"/>
    <property type="molecule type" value="Genomic_DNA"/>
</dbReference>
<reference evidence="7 8" key="1">
    <citation type="submission" date="2020-09" db="EMBL/GenBank/DDBJ databases">
        <title>Flavimobilis rhizosphaerae sp. nov., isolated from rhizosphere soil of Spartina alterniflora.</title>
        <authorList>
            <person name="Hanqin C."/>
        </authorList>
    </citation>
    <scope>NUCLEOTIDE SEQUENCE [LARGE SCALE GENOMIC DNA]</scope>
    <source>
        <strain evidence="7 8">GY 10621</strain>
    </source>
</reference>
<keyword evidence="4" id="KW-0963">Cytoplasm</keyword>
<dbReference type="PROSITE" id="PS00369">
    <property type="entry name" value="PTS_HPR_HIS"/>
    <property type="match status" value="1"/>
</dbReference>
<dbReference type="SUPFAM" id="SSF55594">
    <property type="entry name" value="HPr-like"/>
    <property type="match status" value="1"/>
</dbReference>
<evidence type="ECO:0000259" key="6">
    <source>
        <dbReference type="PROSITE" id="PS51350"/>
    </source>
</evidence>
<dbReference type="RefSeq" id="WP_192277305.1">
    <property type="nucleotide sequence ID" value="NZ_JACZDF010000001.1"/>
</dbReference>
<dbReference type="InterPro" id="IPR000032">
    <property type="entry name" value="HPr-like"/>
</dbReference>
<dbReference type="PROSITE" id="PS51350">
    <property type="entry name" value="PTS_HPR_DOM"/>
    <property type="match status" value="1"/>
</dbReference>
<evidence type="ECO:0000313" key="8">
    <source>
        <dbReference type="Proteomes" id="UP000642107"/>
    </source>
</evidence>
<evidence type="ECO:0000256" key="5">
    <source>
        <dbReference type="ARBA" id="ARBA00022683"/>
    </source>
</evidence>
<evidence type="ECO:0000256" key="4">
    <source>
        <dbReference type="ARBA" id="ARBA00022490"/>
    </source>
</evidence>
<organism evidence="7 8">
    <name type="scientific">Flavimobilis rhizosphaerae</name>
    <dbReference type="NCBI Taxonomy" id="2775421"/>
    <lineage>
        <taxon>Bacteria</taxon>
        <taxon>Bacillati</taxon>
        <taxon>Actinomycetota</taxon>
        <taxon>Actinomycetes</taxon>
        <taxon>Micrococcales</taxon>
        <taxon>Jonesiaceae</taxon>
        <taxon>Flavimobilis</taxon>
    </lineage>
</organism>
<comment type="caution">
    <text evidence="7">The sequence shown here is derived from an EMBL/GenBank/DDBJ whole genome shotgun (WGS) entry which is preliminary data.</text>
</comment>
<dbReference type="NCBIfam" id="TIGR01003">
    <property type="entry name" value="PTS_HPr_family"/>
    <property type="match status" value="1"/>
</dbReference>
<keyword evidence="5" id="KW-0598">Phosphotransferase system</keyword>
<dbReference type="PANTHER" id="PTHR33705">
    <property type="entry name" value="PHOSPHOCARRIER PROTEIN HPR"/>
    <property type="match status" value="1"/>
</dbReference>
<feature type="domain" description="HPr" evidence="6">
    <location>
        <begin position="1"/>
        <end position="88"/>
    </location>
</feature>